<accession>A0ACC2CSL7</accession>
<sequence>MSSMNEWSMITKILCLMTKLLEALREWLLSKVVDRSSVLVVALKTTRYAGNDCRTKPVFYI</sequence>
<name>A0ACC2CSL7_DIPCM</name>
<organism evidence="1 2">
    <name type="scientific">Diphasiastrum complanatum</name>
    <name type="common">Issler's clubmoss</name>
    <name type="synonym">Lycopodium complanatum</name>
    <dbReference type="NCBI Taxonomy" id="34168"/>
    <lineage>
        <taxon>Eukaryota</taxon>
        <taxon>Viridiplantae</taxon>
        <taxon>Streptophyta</taxon>
        <taxon>Embryophyta</taxon>
        <taxon>Tracheophyta</taxon>
        <taxon>Lycopodiopsida</taxon>
        <taxon>Lycopodiales</taxon>
        <taxon>Lycopodiaceae</taxon>
        <taxon>Lycopodioideae</taxon>
        <taxon>Diphasiastrum</taxon>
    </lineage>
</organism>
<reference evidence="2" key="1">
    <citation type="journal article" date="2024" name="Proc. Natl. Acad. Sci. U.S.A.">
        <title>Extraordinary preservation of gene collinearity over three hundred million years revealed in homosporous lycophytes.</title>
        <authorList>
            <person name="Li C."/>
            <person name="Wickell D."/>
            <person name="Kuo L.Y."/>
            <person name="Chen X."/>
            <person name="Nie B."/>
            <person name="Liao X."/>
            <person name="Peng D."/>
            <person name="Ji J."/>
            <person name="Jenkins J."/>
            <person name="Williams M."/>
            <person name="Shu S."/>
            <person name="Plott C."/>
            <person name="Barry K."/>
            <person name="Rajasekar S."/>
            <person name="Grimwood J."/>
            <person name="Han X."/>
            <person name="Sun S."/>
            <person name="Hou Z."/>
            <person name="He W."/>
            <person name="Dai G."/>
            <person name="Sun C."/>
            <person name="Schmutz J."/>
            <person name="Leebens-Mack J.H."/>
            <person name="Li F.W."/>
            <person name="Wang L."/>
        </authorList>
    </citation>
    <scope>NUCLEOTIDE SEQUENCE [LARGE SCALE GENOMIC DNA]</scope>
    <source>
        <strain evidence="2">cv. PW_Plant_1</strain>
    </source>
</reference>
<comment type="caution">
    <text evidence="1">The sequence shown here is derived from an EMBL/GenBank/DDBJ whole genome shotgun (WGS) entry which is preliminary data.</text>
</comment>
<protein>
    <submittedName>
        <fullName evidence="1">Uncharacterized protein</fullName>
    </submittedName>
</protein>
<dbReference type="EMBL" id="CM055100">
    <property type="protein sequence ID" value="KAJ7545069.1"/>
    <property type="molecule type" value="Genomic_DNA"/>
</dbReference>
<gene>
    <name evidence="1" type="ORF">O6H91_09G105800</name>
</gene>
<evidence type="ECO:0000313" key="2">
    <source>
        <dbReference type="Proteomes" id="UP001162992"/>
    </source>
</evidence>
<evidence type="ECO:0000313" key="1">
    <source>
        <dbReference type="EMBL" id="KAJ7545069.1"/>
    </source>
</evidence>
<dbReference type="Proteomes" id="UP001162992">
    <property type="component" value="Chromosome 9"/>
</dbReference>
<keyword evidence="2" id="KW-1185">Reference proteome</keyword>
<proteinExistence type="predicted"/>